<name>A0AA40F7W4_9PEZI</name>
<feature type="domain" description="O-methyltransferase C-terminal" evidence="4">
    <location>
        <begin position="187"/>
        <end position="397"/>
    </location>
</feature>
<dbReference type="InterPro" id="IPR001077">
    <property type="entry name" value="COMT_C"/>
</dbReference>
<dbReference type="AlphaFoldDB" id="A0AA40F7W4"/>
<dbReference type="SUPFAM" id="SSF53335">
    <property type="entry name" value="S-adenosyl-L-methionine-dependent methyltransferases"/>
    <property type="match status" value="1"/>
</dbReference>
<organism evidence="5 6">
    <name type="scientific">Schizothecium vesticola</name>
    <dbReference type="NCBI Taxonomy" id="314040"/>
    <lineage>
        <taxon>Eukaryota</taxon>
        <taxon>Fungi</taxon>
        <taxon>Dikarya</taxon>
        <taxon>Ascomycota</taxon>
        <taxon>Pezizomycotina</taxon>
        <taxon>Sordariomycetes</taxon>
        <taxon>Sordariomycetidae</taxon>
        <taxon>Sordariales</taxon>
        <taxon>Schizotheciaceae</taxon>
        <taxon>Schizothecium</taxon>
    </lineage>
</organism>
<dbReference type="GO" id="GO:0032259">
    <property type="term" value="P:methylation"/>
    <property type="evidence" value="ECO:0007669"/>
    <property type="project" value="UniProtKB-KW"/>
</dbReference>
<dbReference type="PANTHER" id="PTHR43712">
    <property type="entry name" value="PUTATIVE (AFU_ORTHOLOGUE AFUA_4G14580)-RELATED"/>
    <property type="match status" value="1"/>
</dbReference>
<reference evidence="5" key="1">
    <citation type="submission" date="2023-06" db="EMBL/GenBank/DDBJ databases">
        <title>Genome-scale phylogeny and comparative genomics of the fungal order Sordariales.</title>
        <authorList>
            <consortium name="Lawrence Berkeley National Laboratory"/>
            <person name="Hensen N."/>
            <person name="Bonometti L."/>
            <person name="Westerberg I."/>
            <person name="Brannstrom I.O."/>
            <person name="Guillou S."/>
            <person name="Cros-Aarteil S."/>
            <person name="Calhoun S."/>
            <person name="Haridas S."/>
            <person name="Kuo A."/>
            <person name="Mondo S."/>
            <person name="Pangilinan J."/>
            <person name="Riley R."/>
            <person name="LaButti K."/>
            <person name="Andreopoulos B."/>
            <person name="Lipzen A."/>
            <person name="Chen C."/>
            <person name="Yanf M."/>
            <person name="Daum C."/>
            <person name="Ng V."/>
            <person name="Clum A."/>
            <person name="Steindorff A."/>
            <person name="Ohm R."/>
            <person name="Martin F."/>
            <person name="Silar P."/>
            <person name="Natvig D."/>
            <person name="Lalanne C."/>
            <person name="Gautier V."/>
            <person name="Ament-velasquez S.L."/>
            <person name="Kruys A."/>
            <person name="Hutchinson M.I."/>
            <person name="Powell A.J."/>
            <person name="Barry K."/>
            <person name="Miller A.N."/>
            <person name="Grigoriev I.V."/>
            <person name="Debuchy R."/>
            <person name="Gladieux P."/>
            <person name="Thoren M.H."/>
            <person name="Johannesson H."/>
        </authorList>
    </citation>
    <scope>NUCLEOTIDE SEQUENCE</scope>
    <source>
        <strain evidence="5">SMH3187-1</strain>
    </source>
</reference>
<dbReference type="GO" id="GO:0008171">
    <property type="term" value="F:O-methyltransferase activity"/>
    <property type="evidence" value="ECO:0007669"/>
    <property type="project" value="InterPro"/>
</dbReference>
<dbReference type="Proteomes" id="UP001172155">
    <property type="component" value="Unassembled WGS sequence"/>
</dbReference>
<protein>
    <submittedName>
        <fullName evidence="5">S-adenosyl-L-methionine-dependent methyltransferase</fullName>
    </submittedName>
</protein>
<evidence type="ECO:0000256" key="2">
    <source>
        <dbReference type="ARBA" id="ARBA00022679"/>
    </source>
</evidence>
<evidence type="ECO:0000256" key="3">
    <source>
        <dbReference type="ARBA" id="ARBA00022691"/>
    </source>
</evidence>
<keyword evidence="2" id="KW-0808">Transferase</keyword>
<comment type="caution">
    <text evidence="5">The sequence shown here is derived from an EMBL/GenBank/DDBJ whole genome shotgun (WGS) entry which is preliminary data.</text>
</comment>
<dbReference type="Gene3D" id="3.40.50.150">
    <property type="entry name" value="Vaccinia Virus protein VP39"/>
    <property type="match status" value="1"/>
</dbReference>
<evidence type="ECO:0000313" key="5">
    <source>
        <dbReference type="EMBL" id="KAK0752825.1"/>
    </source>
</evidence>
<accession>A0AA40F7W4</accession>
<dbReference type="PANTHER" id="PTHR43712:SF16">
    <property type="entry name" value="O-METHYLTRANSFERASE ELCB"/>
    <property type="match status" value="1"/>
</dbReference>
<keyword evidence="3" id="KW-0949">S-adenosyl-L-methionine</keyword>
<proteinExistence type="predicted"/>
<evidence type="ECO:0000313" key="6">
    <source>
        <dbReference type="Proteomes" id="UP001172155"/>
    </source>
</evidence>
<gene>
    <name evidence="5" type="ORF">B0T18DRAFT_423484</name>
</gene>
<dbReference type="InterPro" id="IPR029063">
    <property type="entry name" value="SAM-dependent_MTases_sf"/>
</dbReference>
<keyword evidence="1 5" id="KW-0489">Methyltransferase</keyword>
<dbReference type="EMBL" id="JAUKUD010000001">
    <property type="protein sequence ID" value="KAK0752825.1"/>
    <property type="molecule type" value="Genomic_DNA"/>
</dbReference>
<sequence>MASPPQPVDQFDVVKAAEALLESAKAFASAVQAGNLSKPAEDDMRRSIGGAAQKMAAETLSPIDLAKSEYVVMADLASSNILMTWKAFDHIPTSGSISIADLAKAVEAQESLVARLCGFLLSTGKLLPGALPNHVRHSRFSRICVSTSPFYSMNAIHAGNGVRSFALWPQYFATYGRAEPPRVTHTPFSFAWGHPELAPWEVKALYPEYAALFAQGMESKVMVGGGMRWAGEDAFYDLGWLAAEEGEGGVVVDVGGGLGQLLKDVLADVPGVGPGRCVLQDRREVIDQAVAKADPALAGAAMMEHDFHVEQPVKGASVYLVRRILLDYPDSMATGILRQLADAMSADKPKARVLIVEERLSEPPEATNRIVDTMMLNIGGKLRNREMMTEVAEAAGLKVVGYHVKGSSPMYVMECAKA</sequence>
<keyword evidence="6" id="KW-1185">Reference proteome</keyword>
<evidence type="ECO:0000259" key="4">
    <source>
        <dbReference type="Pfam" id="PF00891"/>
    </source>
</evidence>
<dbReference type="PROSITE" id="PS51683">
    <property type="entry name" value="SAM_OMT_II"/>
    <property type="match status" value="1"/>
</dbReference>
<evidence type="ECO:0000256" key="1">
    <source>
        <dbReference type="ARBA" id="ARBA00022603"/>
    </source>
</evidence>
<dbReference type="Pfam" id="PF00891">
    <property type="entry name" value="Methyltransf_2"/>
    <property type="match status" value="1"/>
</dbReference>
<dbReference type="InterPro" id="IPR016461">
    <property type="entry name" value="COMT-like"/>
</dbReference>